<dbReference type="CDD" id="cd22326">
    <property type="entry name" value="FAN1-like"/>
    <property type="match status" value="1"/>
</dbReference>
<protein>
    <recommendedName>
        <fullName evidence="5">Fanconi-associated nuclease</fullName>
        <ecNumber evidence="5">3.1.4.1</ecNumber>
    </recommendedName>
</protein>
<evidence type="ECO:0000259" key="7">
    <source>
        <dbReference type="SMART" id="SM00990"/>
    </source>
</evidence>
<dbReference type="InterPro" id="IPR049132">
    <property type="entry name" value="FAN1-like_euk"/>
</dbReference>
<keyword evidence="3 5" id="KW-0378">Hydrolase</keyword>
<evidence type="ECO:0000256" key="6">
    <source>
        <dbReference type="SAM" id="MobiDB-lite"/>
    </source>
</evidence>
<evidence type="ECO:0000256" key="4">
    <source>
        <dbReference type="ARBA" id="ARBA00022842"/>
    </source>
</evidence>
<evidence type="ECO:0000256" key="5">
    <source>
        <dbReference type="RuleBase" id="RU365033"/>
    </source>
</evidence>
<keyword evidence="4 5" id="KW-0460">Magnesium</keyword>
<dbReference type="Pfam" id="PF21170">
    <property type="entry name" value="FAN1_TPR"/>
    <property type="match status" value="1"/>
</dbReference>
<keyword evidence="5" id="KW-0234">DNA repair</keyword>
<comment type="cofactor">
    <cofactor evidence="5">
        <name>Mg(2+)</name>
        <dbReference type="ChEBI" id="CHEBI:18420"/>
    </cofactor>
    <cofactor evidence="5">
        <name>Mn(2+)</name>
        <dbReference type="ChEBI" id="CHEBI:29035"/>
    </cofactor>
</comment>
<keyword evidence="2 5" id="KW-0479">Metal-binding</keyword>
<comment type="catalytic activity">
    <reaction evidence="5">
        <text>Hydrolytically removes 5'-nucleotides successively from the 3'-hydroxy termini of 3'-hydroxy-terminated oligonucleotides.</text>
        <dbReference type="EC" id="3.1.4.1"/>
    </reaction>
</comment>
<keyword evidence="5" id="KW-0464">Manganese</keyword>
<reference evidence="8" key="1">
    <citation type="submission" date="2023-03" db="EMBL/GenBank/DDBJ databases">
        <title>Massive genome expansion in bonnet fungi (Mycena s.s.) driven by repeated elements and novel gene families across ecological guilds.</title>
        <authorList>
            <consortium name="Lawrence Berkeley National Laboratory"/>
            <person name="Harder C.B."/>
            <person name="Miyauchi S."/>
            <person name="Viragh M."/>
            <person name="Kuo A."/>
            <person name="Thoen E."/>
            <person name="Andreopoulos B."/>
            <person name="Lu D."/>
            <person name="Skrede I."/>
            <person name="Drula E."/>
            <person name="Henrissat B."/>
            <person name="Morin E."/>
            <person name="Kohler A."/>
            <person name="Barry K."/>
            <person name="LaButti K."/>
            <person name="Morin E."/>
            <person name="Salamov A."/>
            <person name="Lipzen A."/>
            <person name="Mereny Z."/>
            <person name="Hegedus B."/>
            <person name="Baldrian P."/>
            <person name="Stursova M."/>
            <person name="Weitz H."/>
            <person name="Taylor A."/>
            <person name="Grigoriev I.V."/>
            <person name="Nagy L.G."/>
            <person name="Martin F."/>
            <person name="Kauserud H."/>
        </authorList>
    </citation>
    <scope>NUCLEOTIDE SEQUENCE</scope>
    <source>
        <strain evidence="8">CBHHK182m</strain>
    </source>
</reference>
<feature type="region of interest" description="Disordered" evidence="6">
    <location>
        <begin position="373"/>
        <end position="397"/>
    </location>
</feature>
<evidence type="ECO:0000313" key="8">
    <source>
        <dbReference type="EMBL" id="KAJ7766657.1"/>
    </source>
</evidence>
<dbReference type="InterPro" id="IPR049126">
    <property type="entry name" value="FAN1-like_TPR"/>
</dbReference>
<dbReference type="GO" id="GO:0005634">
    <property type="term" value="C:nucleus"/>
    <property type="evidence" value="ECO:0007669"/>
    <property type="project" value="UniProtKB-SubCell"/>
</dbReference>
<keyword evidence="5" id="KW-0227">DNA damage</keyword>
<dbReference type="GO" id="GO:0017108">
    <property type="term" value="F:5'-flap endonuclease activity"/>
    <property type="evidence" value="ECO:0007669"/>
    <property type="project" value="TreeGrafter"/>
</dbReference>
<keyword evidence="5" id="KW-0539">Nucleus</keyword>
<dbReference type="PANTHER" id="PTHR15749:SF4">
    <property type="entry name" value="FANCONI-ASSOCIATED NUCLEASE 1"/>
    <property type="match status" value="1"/>
</dbReference>
<comment type="subcellular location">
    <subcellularLocation>
        <location evidence="5">Nucleus</location>
    </subcellularLocation>
</comment>
<comment type="caution">
    <text evidence="8">The sequence shown here is derived from an EMBL/GenBank/DDBJ whole genome shotgun (WGS) entry which is preliminary data.</text>
</comment>
<dbReference type="Proteomes" id="UP001215598">
    <property type="component" value="Unassembled WGS sequence"/>
</dbReference>
<evidence type="ECO:0000313" key="9">
    <source>
        <dbReference type="Proteomes" id="UP001215598"/>
    </source>
</evidence>
<dbReference type="EC" id="3.1.4.1" evidence="5"/>
<feature type="domain" description="VRR-NUC" evidence="7">
    <location>
        <begin position="665"/>
        <end position="781"/>
    </location>
</feature>
<organism evidence="8 9">
    <name type="scientific">Mycena metata</name>
    <dbReference type="NCBI Taxonomy" id="1033252"/>
    <lineage>
        <taxon>Eukaryota</taxon>
        <taxon>Fungi</taxon>
        <taxon>Dikarya</taxon>
        <taxon>Basidiomycota</taxon>
        <taxon>Agaricomycotina</taxon>
        <taxon>Agaricomycetes</taxon>
        <taxon>Agaricomycetidae</taxon>
        <taxon>Agaricales</taxon>
        <taxon>Marasmiineae</taxon>
        <taxon>Mycenaceae</taxon>
        <taxon>Mycena</taxon>
    </lineage>
</organism>
<gene>
    <name evidence="8" type="ORF">B0H16DRAFT_369578</name>
</gene>
<dbReference type="AlphaFoldDB" id="A0AAD7JMW3"/>
<evidence type="ECO:0000256" key="2">
    <source>
        <dbReference type="ARBA" id="ARBA00022723"/>
    </source>
</evidence>
<accession>A0AAD7JMW3</accession>
<dbReference type="GO" id="GO:0070336">
    <property type="term" value="F:flap-structured DNA binding"/>
    <property type="evidence" value="ECO:0007669"/>
    <property type="project" value="TreeGrafter"/>
</dbReference>
<dbReference type="InterPro" id="IPR014883">
    <property type="entry name" value="VRR_NUC"/>
</dbReference>
<dbReference type="GO" id="GO:0046872">
    <property type="term" value="F:metal ion binding"/>
    <property type="evidence" value="ECO:0007669"/>
    <property type="project" value="UniProtKB-KW"/>
</dbReference>
<dbReference type="InterPro" id="IPR033315">
    <property type="entry name" value="Fan1-like"/>
</dbReference>
<keyword evidence="9" id="KW-1185">Reference proteome</keyword>
<name>A0AAD7JMW3_9AGAR</name>
<sequence>MTKVSKTDIIFTGFSASGSLSDGLNIDEFGESESNLDLNTNGDYHDPAISLDVLKTMVSTVLASDSHLFTRAERNVLLSFQDLSAKAQHLFVFLGMHPKWHRIKSLQSVENVPWGDVACAISELCSLIPDYEPAPEAACKVEVKLEVKHEPADPSLKVEEEDDPAASVYVKKEEPSEVPMPGPSQANAIAGSSNLLFPFPRPDPRPSSLCIDDSQMTLRQLVEYMSLREQQTLAKDLKIKPGKKKMDLVESILVTSSKQTNITNFFGKAKAEAASSSQEARLRQMIVKTVEKLVRIDEDVFEIFMRAHLCYFHPCEYPTEIIPRPLRHLERKYPDYVCKRAANIWENRETLIEYHDSLKAEARIAGLLPSGIEPDVVEPSSQETRPGKRKRPTADDDGVLVKDKKAAAIRKATVTGALFKEVFARWALHHGLKVQSDPPDPGLERFDPGYVLTRAASKGANAFKVLKEDRPESDVLEILLAQREWCRGLRGAWHTRKSNILLEKVKDGAPSKAIKVTRDGIADRDTSLTYRHSLITNLAKLQKRLPGEDDIEISEPTKVPKMTFSATKIANVDKKQLSRWKTKNNEEGTIQALVSQHYETKFDFERVQPGSCLLTTLFTLLFWDIIFMPIVGAFETAFQACPLDLCEDTFFSSRRYAIDERLDEIKDGRAIAILEKHDAEHRAAKKTVVGVRWDLCSRKHLVEIVECLPRAILRTICQMFCEDYVEACLGSPDLIVWDADGTNYKLVHIKGPGYPSRQSKKAWRDVLARGDAKQEICEVVEPGKAKKKKKEGKKKKDADSGSESGDDQDELEPESEGERFWHPNGKAAANASTRSSESDEEEDEYQPKNSKRRKLSRE</sequence>
<keyword evidence="1 5" id="KW-0540">Nuclease</keyword>
<dbReference type="GO" id="GO:0004528">
    <property type="term" value="F:phosphodiesterase I activity"/>
    <property type="evidence" value="ECO:0007669"/>
    <property type="project" value="UniProtKB-EC"/>
</dbReference>
<feature type="compositionally biased region" description="Basic residues" evidence="6">
    <location>
        <begin position="849"/>
        <end position="858"/>
    </location>
</feature>
<dbReference type="SMART" id="SM00990">
    <property type="entry name" value="VRR_NUC"/>
    <property type="match status" value="1"/>
</dbReference>
<feature type="compositionally biased region" description="Acidic residues" evidence="6">
    <location>
        <begin position="804"/>
        <end position="815"/>
    </location>
</feature>
<feature type="region of interest" description="Disordered" evidence="6">
    <location>
        <begin position="783"/>
        <end position="858"/>
    </location>
</feature>
<dbReference type="GO" id="GO:0008409">
    <property type="term" value="F:5'-3' exonuclease activity"/>
    <property type="evidence" value="ECO:0007669"/>
    <property type="project" value="TreeGrafter"/>
</dbReference>
<evidence type="ECO:0000256" key="1">
    <source>
        <dbReference type="ARBA" id="ARBA00022722"/>
    </source>
</evidence>
<dbReference type="PANTHER" id="PTHR15749">
    <property type="entry name" value="FANCONI-ASSOCIATED NUCLEASE 1"/>
    <property type="match status" value="1"/>
</dbReference>
<comment type="function">
    <text evidence="5">Nuclease required for the repair of DNA interstrand cross-links (ICL). Acts as a 5'-3' exonuclease that anchors at a cut end of DNA and cleaves DNA successively at every third nucleotide, allowing to excise an ICL from one strand through flanking incisions.</text>
</comment>
<comment type="similarity">
    <text evidence="5">Belongs to the FAN1 family.</text>
</comment>
<evidence type="ECO:0000256" key="3">
    <source>
        <dbReference type="ARBA" id="ARBA00022801"/>
    </source>
</evidence>
<proteinExistence type="inferred from homology"/>
<dbReference type="GO" id="GO:0036297">
    <property type="term" value="P:interstrand cross-link repair"/>
    <property type="evidence" value="ECO:0007669"/>
    <property type="project" value="InterPro"/>
</dbReference>
<dbReference type="Pfam" id="PF08774">
    <property type="entry name" value="VRR_NUC"/>
    <property type="match status" value="1"/>
</dbReference>
<dbReference type="EMBL" id="JARKIB010000023">
    <property type="protein sequence ID" value="KAJ7766657.1"/>
    <property type="molecule type" value="Genomic_DNA"/>
</dbReference>